<accession>A0A9P7DIN2</accession>
<evidence type="ECO:0000313" key="2">
    <source>
        <dbReference type="EMBL" id="KAG1794373.1"/>
    </source>
</evidence>
<feature type="compositionally biased region" description="Basic and acidic residues" evidence="1">
    <location>
        <begin position="1083"/>
        <end position="1094"/>
    </location>
</feature>
<feature type="compositionally biased region" description="Acidic residues" evidence="1">
    <location>
        <begin position="245"/>
        <end position="254"/>
    </location>
</feature>
<feature type="region of interest" description="Disordered" evidence="1">
    <location>
        <begin position="655"/>
        <end position="680"/>
    </location>
</feature>
<protein>
    <submittedName>
        <fullName evidence="2">Uncharacterized protein</fullName>
    </submittedName>
</protein>
<feature type="compositionally biased region" description="Basic and acidic residues" evidence="1">
    <location>
        <begin position="1463"/>
        <end position="1474"/>
    </location>
</feature>
<reference evidence="2" key="1">
    <citation type="journal article" date="2020" name="New Phytol.">
        <title>Comparative genomics reveals dynamic genome evolution in host specialist ectomycorrhizal fungi.</title>
        <authorList>
            <person name="Lofgren L.A."/>
            <person name="Nguyen N.H."/>
            <person name="Vilgalys R."/>
            <person name="Ruytinx J."/>
            <person name="Liao H.L."/>
            <person name="Branco S."/>
            <person name="Kuo A."/>
            <person name="LaButti K."/>
            <person name="Lipzen A."/>
            <person name="Andreopoulos W."/>
            <person name="Pangilinan J."/>
            <person name="Riley R."/>
            <person name="Hundley H."/>
            <person name="Na H."/>
            <person name="Barry K."/>
            <person name="Grigoriev I.V."/>
            <person name="Stajich J.E."/>
            <person name="Kennedy P.G."/>
        </authorList>
    </citation>
    <scope>NUCLEOTIDE SEQUENCE</scope>
    <source>
        <strain evidence="2">S12</strain>
    </source>
</reference>
<feature type="compositionally biased region" description="Low complexity" evidence="1">
    <location>
        <begin position="1011"/>
        <end position="1023"/>
    </location>
</feature>
<feature type="compositionally biased region" description="Low complexity" evidence="1">
    <location>
        <begin position="1032"/>
        <end position="1047"/>
    </location>
</feature>
<feature type="region of interest" description="Disordered" evidence="1">
    <location>
        <begin position="1439"/>
        <end position="1563"/>
    </location>
</feature>
<dbReference type="GeneID" id="64600297"/>
<feature type="compositionally biased region" description="Acidic residues" evidence="1">
    <location>
        <begin position="477"/>
        <end position="489"/>
    </location>
</feature>
<feature type="compositionally biased region" description="Polar residues" evidence="1">
    <location>
        <begin position="1479"/>
        <end position="1492"/>
    </location>
</feature>
<feature type="region of interest" description="Disordered" evidence="1">
    <location>
        <begin position="1381"/>
        <end position="1417"/>
    </location>
</feature>
<comment type="caution">
    <text evidence="2">The sequence shown here is derived from an EMBL/GenBank/DDBJ whole genome shotgun (WGS) entry which is preliminary data.</text>
</comment>
<dbReference type="EMBL" id="JABBWE010000026">
    <property type="protein sequence ID" value="KAG1794373.1"/>
    <property type="molecule type" value="Genomic_DNA"/>
</dbReference>
<feature type="region of interest" description="Disordered" evidence="1">
    <location>
        <begin position="946"/>
        <end position="1260"/>
    </location>
</feature>
<keyword evidence="3" id="KW-1185">Reference proteome</keyword>
<feature type="compositionally biased region" description="Low complexity" evidence="1">
    <location>
        <begin position="1178"/>
        <end position="1197"/>
    </location>
</feature>
<dbReference type="RefSeq" id="XP_041160540.1">
    <property type="nucleotide sequence ID" value="XM_041306533.1"/>
</dbReference>
<feature type="compositionally biased region" description="Polar residues" evidence="1">
    <location>
        <begin position="257"/>
        <end position="266"/>
    </location>
</feature>
<feature type="region of interest" description="Disordered" evidence="1">
    <location>
        <begin position="477"/>
        <end position="503"/>
    </location>
</feature>
<proteinExistence type="predicted"/>
<feature type="compositionally biased region" description="Basic and acidic residues" evidence="1">
    <location>
        <begin position="182"/>
        <end position="193"/>
    </location>
</feature>
<feature type="region of interest" description="Disordered" evidence="1">
    <location>
        <begin position="786"/>
        <end position="881"/>
    </location>
</feature>
<feature type="compositionally biased region" description="Low complexity" evidence="1">
    <location>
        <begin position="1159"/>
        <end position="1171"/>
    </location>
</feature>
<feature type="region of interest" description="Disordered" evidence="1">
    <location>
        <begin position="182"/>
        <end position="305"/>
    </location>
</feature>
<gene>
    <name evidence="2" type="ORF">HD556DRAFT_1442935</name>
</gene>
<feature type="compositionally biased region" description="Polar residues" evidence="1">
    <location>
        <begin position="292"/>
        <end position="305"/>
    </location>
</feature>
<feature type="region of interest" description="Disordered" evidence="1">
    <location>
        <begin position="1"/>
        <end position="40"/>
    </location>
</feature>
<feature type="compositionally biased region" description="Basic residues" evidence="1">
    <location>
        <begin position="1530"/>
        <end position="1543"/>
    </location>
</feature>
<feature type="compositionally biased region" description="Low complexity" evidence="1">
    <location>
        <begin position="1248"/>
        <end position="1259"/>
    </location>
</feature>
<feature type="region of interest" description="Disordered" evidence="1">
    <location>
        <begin position="61"/>
        <end position="141"/>
    </location>
</feature>
<sequence length="1563" mass="169193">MSTSWRSPFPILPAPQTTPVSTNPKSLRRPIHNPYDKFTKPEFDEWIGGITSALRRALGEETQEDVTLNEHQPLDVNAAAEDTFSDQSFEDSFAEIQSRRAKGKARDPREGSGLGAQQSPIELLSDSESGAESEEKYEEYSAMEAEGFFPEEEGEGYDGHHEAGNWTVHRRHCLVDPQVQKNEVEEISSREESPDIIEICSDEEEDTRAPIHETGFGGRQYARSSQLLPDEVEDEPGSVLYEQEGQLDAEEVEDFPPSTTQRQPSLSPELPDPWQGPQTYAEDFYAGGDFNAQDQLNGVSPSSLTPVHDAHVDTFLSDIVQDDGHSSGLPKTELAVVNVDVTDEVLPDSSPPPSSPVEARSSRSHVDDYQLSNVRGTHGEHEDPENILDHLYRDADSLSQDEQQMIFASSFDEFHSGSMSTPQTYSKPTEHLDWNWPPAFPRGKFASRAGHLETSSPRSGVDDTEEAQDEIIIIDAEHDEEEDGSEEAPEGPIPLGTSDLGYGDEIHQEKDERSDDQNVLGLEVVEEDDIKTPEVDEFPLLNSQLNADERAAVESFFDLLNCEALPLANVTEQVETTLVDISGMVAAEFLGGDVMSPPGIEKAGDIMVPTEASEPGDMELRSQHPDAMVESCNSIEPTPATEIQNGFENVTLENVEHDSPSAAPTSTAGGSLEEQLDKPNDEPICIVVEMEATTPISRGMSEGIEVASFAGDVCDLDGEYVVEEPPTEASVEPEVQAADLVNVVAETVPATAKPASAELSSFDNHNVSVFPMPIFCDPSVSDPIISSGTKHSQLTPPPLDKLPGTPHIIISPDSTPGQPTPVSVPVSTSILHTFSRRESPSEGSSGPSGLFTPREGEPTSVDTGDVFGTPSPSHADLPLPSSDDVVASVTSALAEESRSEIDTTMIDVSDNIVVTEPSPAGTFIGNQEDDKSELVEAMQLGVSYPSSVGADAENQTEQPPTKPAAGHRSVVEDIAVASLESEEVQQVDRSTLPTAADQTPSPDHDHDLPEDALASAAEALPAEVLGSANSRLPSPLSEQESLPSLAPGRQVSPESVREPGQDDSQEYTDSKYGLEHFTNVPDTPHESPGVHEPEESGDTEDRESQTKPSKRKRMSPVQTSSRLTRSMSSVHKKSQGDHKAARIVPGRGRKRKLLDSGSDHGSASSGASTTAKLLQFTSANGSRASSIVSSAPSDSSSIQHPPPLFHAHGAMHHRHRLPPLPSASVRTHSTKIASPDPSHNPERQKDYSSGSTLSRTPSSNVQRFAALTSSPVTRSNCRFHKVSLPKEEGGPRVCFVVPGCSLGDKELMDEEEIQDHGPATYEDYSRLVGNIEALDFNPYLVGILRQLVGVDLIRENEVFFLLQPGEEAQYKKKGRKSTAGLKLSASLSQSTTTSPQVSVASRRSPMTSISRPPVSTAGSIATSFSSSLSEVQLYNASSLFSASGEESSDEEGSSPKLKRRRKESVPDKATRADVEGGDFSQNPLSKSPQRSTHILKRRQSKRQVVDSAAYKPHTEDVEGPDSGADGLGKDRRKMKKIRRNKRSRVADEEQDSQAKRQKQLPTE</sequence>
<feature type="compositionally biased region" description="Polar residues" evidence="1">
    <location>
        <begin position="1116"/>
        <end position="1129"/>
    </location>
</feature>
<dbReference type="Proteomes" id="UP000719766">
    <property type="component" value="Unassembled WGS sequence"/>
</dbReference>
<feature type="compositionally biased region" description="Low complexity" evidence="1">
    <location>
        <begin position="1383"/>
        <end position="1401"/>
    </location>
</feature>
<feature type="compositionally biased region" description="Polar residues" evidence="1">
    <location>
        <begin position="15"/>
        <end position="25"/>
    </location>
</feature>
<feature type="compositionally biased region" description="Polar residues" evidence="1">
    <location>
        <begin position="812"/>
        <end position="832"/>
    </location>
</feature>
<evidence type="ECO:0000256" key="1">
    <source>
        <dbReference type="SAM" id="MobiDB-lite"/>
    </source>
</evidence>
<dbReference type="OrthoDB" id="2804229at2759"/>
<organism evidence="2 3">
    <name type="scientific">Suillus plorans</name>
    <dbReference type="NCBI Taxonomy" id="116603"/>
    <lineage>
        <taxon>Eukaryota</taxon>
        <taxon>Fungi</taxon>
        <taxon>Dikarya</taxon>
        <taxon>Basidiomycota</taxon>
        <taxon>Agaricomycotina</taxon>
        <taxon>Agaricomycetes</taxon>
        <taxon>Agaricomycetidae</taxon>
        <taxon>Boletales</taxon>
        <taxon>Suillineae</taxon>
        <taxon>Suillaceae</taxon>
        <taxon>Suillus</taxon>
    </lineage>
</organism>
<name>A0A9P7DIN2_9AGAM</name>
<feature type="region of interest" description="Disordered" evidence="1">
    <location>
        <begin position="342"/>
        <end position="384"/>
    </location>
</feature>
<evidence type="ECO:0000313" key="3">
    <source>
        <dbReference type="Proteomes" id="UP000719766"/>
    </source>
</evidence>
<feature type="compositionally biased region" description="Polar residues" evidence="1">
    <location>
        <begin position="987"/>
        <end position="1001"/>
    </location>
</feature>